<dbReference type="Pfam" id="PF01712">
    <property type="entry name" value="dNK"/>
    <property type="match status" value="1"/>
</dbReference>
<sequence length="216" mass="25621">MEKPLTIVSIEGNIGSGKSTVINTLKEYYKNNDKVYFLEEPVSEWVEFKDSDGKNIIEKFYENQERYSFSFQMMAYISRLAMLKRAIKHCKENGIKLIICERSLQTDKNVFCKMLYDSGKIEDINFQIYNKWFSEFITEMPLIYYVYIKTDSKIAHERVLKRNRKGENINIEYLEMCSRYHNNWLVENNYCIVINGNEVSSITFEKTNEIVSSFIS</sequence>
<feature type="domain" description="Deoxynucleoside kinase" evidence="1">
    <location>
        <begin position="8"/>
        <end position="207"/>
    </location>
</feature>
<dbReference type="EMBL" id="MN740474">
    <property type="protein sequence ID" value="QHU28674.1"/>
    <property type="molecule type" value="Genomic_DNA"/>
</dbReference>
<name>A0A6C0LGI6_9ZZZZ</name>
<dbReference type="PANTHER" id="PTHR10513">
    <property type="entry name" value="DEOXYNUCLEOSIDE KINASE"/>
    <property type="match status" value="1"/>
</dbReference>
<proteinExistence type="predicted"/>
<evidence type="ECO:0000313" key="2">
    <source>
        <dbReference type="EMBL" id="QHU28674.1"/>
    </source>
</evidence>
<dbReference type="GO" id="GO:0005524">
    <property type="term" value="F:ATP binding"/>
    <property type="evidence" value="ECO:0007669"/>
    <property type="project" value="InterPro"/>
</dbReference>
<dbReference type="Gene3D" id="3.40.50.300">
    <property type="entry name" value="P-loop containing nucleotide triphosphate hydrolases"/>
    <property type="match status" value="1"/>
</dbReference>
<organism evidence="2">
    <name type="scientific">viral metagenome</name>
    <dbReference type="NCBI Taxonomy" id="1070528"/>
    <lineage>
        <taxon>unclassified sequences</taxon>
        <taxon>metagenomes</taxon>
        <taxon>organismal metagenomes</taxon>
    </lineage>
</organism>
<accession>A0A6C0LGI6</accession>
<dbReference type="InterPro" id="IPR031314">
    <property type="entry name" value="DNK_dom"/>
</dbReference>
<dbReference type="SUPFAM" id="SSF52540">
    <property type="entry name" value="P-loop containing nucleoside triphosphate hydrolases"/>
    <property type="match status" value="1"/>
</dbReference>
<dbReference type="GO" id="GO:0005737">
    <property type="term" value="C:cytoplasm"/>
    <property type="evidence" value="ECO:0007669"/>
    <property type="project" value="TreeGrafter"/>
</dbReference>
<dbReference type="InterPro" id="IPR027417">
    <property type="entry name" value="P-loop_NTPase"/>
</dbReference>
<dbReference type="InterPro" id="IPR002624">
    <property type="entry name" value="DCK/DGK"/>
</dbReference>
<dbReference type="GO" id="GO:0019136">
    <property type="term" value="F:deoxynucleoside kinase activity"/>
    <property type="evidence" value="ECO:0007669"/>
    <property type="project" value="InterPro"/>
</dbReference>
<evidence type="ECO:0000259" key="1">
    <source>
        <dbReference type="Pfam" id="PF01712"/>
    </source>
</evidence>
<protein>
    <recommendedName>
        <fullName evidence="1">Deoxynucleoside kinase domain-containing protein</fullName>
    </recommendedName>
</protein>
<dbReference type="AlphaFoldDB" id="A0A6C0LGI6"/>
<dbReference type="PANTHER" id="PTHR10513:SF35">
    <property type="entry name" value="DEOXYADENOSINE KINASE"/>
    <property type="match status" value="1"/>
</dbReference>
<dbReference type="InterPro" id="IPR050566">
    <property type="entry name" value="Deoxyribonucleoside_kinase"/>
</dbReference>
<dbReference type="PIRSF" id="PIRSF000705">
    <property type="entry name" value="DNK"/>
    <property type="match status" value="1"/>
</dbReference>
<reference evidence="2" key="1">
    <citation type="journal article" date="2020" name="Nature">
        <title>Giant virus diversity and host interactions through global metagenomics.</title>
        <authorList>
            <person name="Schulz F."/>
            <person name="Roux S."/>
            <person name="Paez-Espino D."/>
            <person name="Jungbluth S."/>
            <person name="Walsh D.A."/>
            <person name="Denef V.J."/>
            <person name="McMahon K.D."/>
            <person name="Konstantinidis K.T."/>
            <person name="Eloe-Fadrosh E.A."/>
            <person name="Kyrpides N.C."/>
            <person name="Woyke T."/>
        </authorList>
    </citation>
    <scope>NUCLEOTIDE SEQUENCE</scope>
    <source>
        <strain evidence="2">GVMAG-M-3300027791-30</strain>
    </source>
</reference>